<dbReference type="SUPFAM" id="SSF46785">
    <property type="entry name" value="Winged helix' DNA-binding domain"/>
    <property type="match status" value="1"/>
</dbReference>
<name>A0A5N7MUP8_9HYPH</name>
<proteinExistence type="predicted"/>
<dbReference type="GO" id="GO:0003700">
    <property type="term" value="F:DNA-binding transcription factor activity"/>
    <property type="evidence" value="ECO:0007669"/>
    <property type="project" value="TreeGrafter"/>
</dbReference>
<dbReference type="AlphaFoldDB" id="A0A5N7MUP8"/>
<evidence type="ECO:0000259" key="4">
    <source>
        <dbReference type="PROSITE" id="PS51077"/>
    </source>
</evidence>
<accession>A0A5N7MUP8</accession>
<dbReference type="PROSITE" id="PS51077">
    <property type="entry name" value="HTH_ICLR"/>
    <property type="match status" value="1"/>
</dbReference>
<keyword evidence="7" id="KW-1185">Reference proteome</keyword>
<dbReference type="EMBL" id="VOSK01000326">
    <property type="protein sequence ID" value="MPR30199.1"/>
    <property type="molecule type" value="Genomic_DNA"/>
</dbReference>
<dbReference type="InterPro" id="IPR036388">
    <property type="entry name" value="WH-like_DNA-bd_sf"/>
</dbReference>
<evidence type="ECO:0000256" key="3">
    <source>
        <dbReference type="ARBA" id="ARBA00023163"/>
    </source>
</evidence>
<evidence type="ECO:0000313" key="6">
    <source>
        <dbReference type="EMBL" id="MPR30199.1"/>
    </source>
</evidence>
<dbReference type="GO" id="GO:0045892">
    <property type="term" value="P:negative regulation of DNA-templated transcription"/>
    <property type="evidence" value="ECO:0007669"/>
    <property type="project" value="TreeGrafter"/>
</dbReference>
<dbReference type="Pfam" id="PF09339">
    <property type="entry name" value="HTH_IclR"/>
    <property type="match status" value="1"/>
</dbReference>
<evidence type="ECO:0000256" key="2">
    <source>
        <dbReference type="ARBA" id="ARBA00023125"/>
    </source>
</evidence>
<dbReference type="PANTHER" id="PTHR30136:SF24">
    <property type="entry name" value="HTH-TYPE TRANSCRIPTIONAL REPRESSOR ALLR"/>
    <property type="match status" value="1"/>
</dbReference>
<dbReference type="InterPro" id="IPR014757">
    <property type="entry name" value="Tscrpt_reg_IclR_C"/>
</dbReference>
<dbReference type="GO" id="GO:0003677">
    <property type="term" value="F:DNA binding"/>
    <property type="evidence" value="ECO:0007669"/>
    <property type="project" value="UniProtKB-KW"/>
</dbReference>
<keyword evidence="1" id="KW-0805">Transcription regulation</keyword>
<keyword evidence="2" id="KW-0238">DNA-binding</keyword>
<dbReference type="Gene3D" id="3.30.450.40">
    <property type="match status" value="1"/>
</dbReference>
<feature type="domain" description="IclR-ED" evidence="5">
    <location>
        <begin position="86"/>
        <end position="268"/>
    </location>
</feature>
<dbReference type="Gene3D" id="1.10.10.10">
    <property type="entry name" value="Winged helix-like DNA-binding domain superfamily/Winged helix DNA-binding domain"/>
    <property type="match status" value="1"/>
</dbReference>
<evidence type="ECO:0000313" key="7">
    <source>
        <dbReference type="Proteomes" id="UP000403266"/>
    </source>
</evidence>
<feature type="domain" description="HTH iclR-type" evidence="4">
    <location>
        <begin position="23"/>
        <end position="85"/>
    </location>
</feature>
<dbReference type="InterPro" id="IPR036390">
    <property type="entry name" value="WH_DNA-bd_sf"/>
</dbReference>
<dbReference type="Pfam" id="PF01614">
    <property type="entry name" value="IclR_C"/>
    <property type="match status" value="1"/>
</dbReference>
<dbReference type="InterPro" id="IPR050707">
    <property type="entry name" value="HTH_MetabolicPath_Reg"/>
</dbReference>
<evidence type="ECO:0000259" key="5">
    <source>
        <dbReference type="PROSITE" id="PS51078"/>
    </source>
</evidence>
<dbReference type="FunFam" id="1.10.10.10:FF:000056">
    <property type="entry name" value="IclR family transcriptional regulator"/>
    <property type="match status" value="1"/>
</dbReference>
<organism evidence="6 7">
    <name type="scientific">Microvirga tunisiensis</name>
    <dbReference type="NCBI Taxonomy" id="2108360"/>
    <lineage>
        <taxon>Bacteria</taxon>
        <taxon>Pseudomonadati</taxon>
        <taxon>Pseudomonadota</taxon>
        <taxon>Alphaproteobacteria</taxon>
        <taxon>Hyphomicrobiales</taxon>
        <taxon>Methylobacteriaceae</taxon>
        <taxon>Microvirga</taxon>
    </lineage>
</organism>
<dbReference type="InterPro" id="IPR011991">
    <property type="entry name" value="ArsR-like_HTH"/>
</dbReference>
<gene>
    <name evidence="6" type="ORF">FS320_35445</name>
</gene>
<dbReference type="PANTHER" id="PTHR30136">
    <property type="entry name" value="HELIX-TURN-HELIX TRANSCRIPTIONAL REGULATOR, ICLR FAMILY"/>
    <property type="match status" value="1"/>
</dbReference>
<keyword evidence="3" id="KW-0804">Transcription</keyword>
<comment type="caution">
    <text evidence="6">The sequence shown here is derived from an EMBL/GenBank/DDBJ whole genome shotgun (WGS) entry which is preliminary data.</text>
</comment>
<dbReference type="Proteomes" id="UP000403266">
    <property type="component" value="Unassembled WGS sequence"/>
</dbReference>
<dbReference type="InterPro" id="IPR005471">
    <property type="entry name" value="Tscrpt_reg_IclR_N"/>
</dbReference>
<dbReference type="CDD" id="cd00090">
    <property type="entry name" value="HTH_ARSR"/>
    <property type="match status" value="1"/>
</dbReference>
<dbReference type="PROSITE" id="PS51078">
    <property type="entry name" value="ICLR_ED"/>
    <property type="match status" value="1"/>
</dbReference>
<dbReference type="SUPFAM" id="SSF55781">
    <property type="entry name" value="GAF domain-like"/>
    <property type="match status" value="1"/>
</dbReference>
<sequence length="272" mass="29091">MSCSPEWRSKMPRIGGEANGDGVQAVVLALRILEYLAEQGKAVGVTALAQALGTTKSRIYRHLRTLVQQGYIQQSADTDRYRVGPRLLTLGVSVAENFDLTKAAQGILRELRDTLGISCVVSQVEAAGVRVLATIPGKSAFEIGVKPGSLLHFHSSAQGKIALAFGSDQLRAAAIRPNLEKMTPETVVDPEVLQKEIQQVRTRGWAVAPNEAVTGLNALAAPIFDASGDLIGTISVVDSIQFVPEHPSDEQIRRIVAAGQAISHALGYSVHR</sequence>
<reference evidence="6 7" key="1">
    <citation type="journal article" date="2019" name="Syst. Appl. Microbiol.">
        <title>Microvirga tunisiensis sp. nov., a root nodule symbiotic bacterium isolated from Lupinus micranthus and L. luteus grown in Northern Tunisia.</title>
        <authorList>
            <person name="Msaddak A."/>
            <person name="Rejili M."/>
            <person name="Duran D."/>
            <person name="Mars M."/>
            <person name="Palacios J.M."/>
            <person name="Ruiz-Argueso T."/>
            <person name="Rey L."/>
            <person name="Imperial J."/>
        </authorList>
    </citation>
    <scope>NUCLEOTIDE SEQUENCE [LARGE SCALE GENOMIC DNA]</scope>
    <source>
        <strain evidence="6 7">Lmie10</strain>
    </source>
</reference>
<dbReference type="InterPro" id="IPR029016">
    <property type="entry name" value="GAF-like_dom_sf"/>
</dbReference>
<dbReference type="SMART" id="SM00346">
    <property type="entry name" value="HTH_ICLR"/>
    <property type="match status" value="1"/>
</dbReference>
<evidence type="ECO:0000256" key="1">
    <source>
        <dbReference type="ARBA" id="ARBA00023015"/>
    </source>
</evidence>
<protein>
    <submittedName>
        <fullName evidence="6">IclR family transcriptional regulator</fullName>
    </submittedName>
</protein>